<evidence type="ECO:0000256" key="2">
    <source>
        <dbReference type="ARBA" id="ARBA00023161"/>
    </source>
</evidence>
<dbReference type="PANTHER" id="PTHR13091">
    <property type="entry name" value="AMPLIFIED IN BREAST CANCER 2-RELATED"/>
    <property type="match status" value="1"/>
</dbReference>
<dbReference type="STRING" id="10195.A0A3M7PWF5"/>
<evidence type="ECO:0000256" key="1">
    <source>
        <dbReference type="ARBA" id="ARBA00006443"/>
    </source>
</evidence>
<organism evidence="5 6">
    <name type="scientific">Brachionus plicatilis</name>
    <name type="common">Marine rotifer</name>
    <name type="synonym">Brachionus muelleri</name>
    <dbReference type="NCBI Taxonomy" id="10195"/>
    <lineage>
        <taxon>Eukaryota</taxon>
        <taxon>Metazoa</taxon>
        <taxon>Spiralia</taxon>
        <taxon>Gnathifera</taxon>
        <taxon>Rotifera</taxon>
        <taxon>Eurotatoria</taxon>
        <taxon>Monogononta</taxon>
        <taxon>Pseudotrocha</taxon>
        <taxon>Ploima</taxon>
        <taxon>Brachionidae</taxon>
        <taxon>Brachionus</taxon>
    </lineage>
</organism>
<sequence length="809" mass="93760">MSNEPNICVVSLIGKSQFSQNDTKAWKLNSLLQKNVFKHDSSLSEKSVKNLNLQECDQSGSKPDNFHLKTHLDQKNRVMYIHFESIYDSGHLFDVLVNKFDEETDFYELWEDEQLKYVKTILFLFSISHLIIISNPTCEFDISYIRLFRIVDLLRSKIQPSVVELLKSLDLSINKDWIYAGRPCSPRVLFTFENCQPNILKSSQSIEKLQHSLEDQIYNSLRKSYVITNISNNSLFSIPVNQEFVYIHRHNHQITNASRFLLSSFNNHSVETTSPSVDLEQFRKFIFQHVQTALSVGFNDNIGRTNIPPIFELTTPTIWNKIYQSLFEFFLCEPKTQKVMSIYAQLKDQIDIDVQFSERRCKKVLPQAINLYQESLPAHYSKDQHEQKLQLAIDYFQLNARGPKYNLYLDQLKSKCDEIWQNGRRLCESVSLTGQNCVHELHYLMNEGRAEDELEESEQTRTEKSNRIEENTLLLNQKAKNYKIPTKTHSSGILTISASNCGEFQRERKDPFDLKEANLDFYKEFEGVELIKNKMVKKYIFKHAEESEFIYPMIHSECPLNSKSEFDSWSLVSIGEYSDYYPSSGLSQPGFMTSHNFLIPWELHVCNGQVSSLCSKQWSKKNSEKSKSKNSVELLEKKGKTVTIKAYIGLEYECPLGHRFICSGPDRIVRLFNNGSVKDDAYKLLNCDMPLYTACPCRNTKESPSYMAQAMRVFIVTPPGLVAEKGDDKKTTTVNICIKPQVQPNPQPCPVFWPSFEDSIVLEDNSIWVLRLPYIYMGDDQKPYYRPKNFETLNSCKILKSMFSVVANN</sequence>
<dbReference type="Pfam" id="PF10220">
    <property type="entry name" value="Smg8_Smg9"/>
    <property type="match status" value="3"/>
</dbReference>
<dbReference type="InterPro" id="IPR019354">
    <property type="entry name" value="SMG8-like"/>
</dbReference>
<dbReference type="AlphaFoldDB" id="A0A3M7PWF5"/>
<dbReference type="OrthoDB" id="63589at2759"/>
<evidence type="ECO:0000313" key="6">
    <source>
        <dbReference type="Proteomes" id="UP000276133"/>
    </source>
</evidence>
<accession>A0A3M7PWF5</accession>
<proteinExistence type="inferred from homology"/>
<reference evidence="5 6" key="1">
    <citation type="journal article" date="2018" name="Sci. Rep.">
        <title>Genomic signatures of local adaptation to the degree of environmental predictability in rotifers.</title>
        <authorList>
            <person name="Franch-Gras L."/>
            <person name="Hahn C."/>
            <person name="Garcia-Roger E.M."/>
            <person name="Carmona M.J."/>
            <person name="Serra M."/>
            <person name="Gomez A."/>
        </authorList>
    </citation>
    <scope>NUCLEOTIDE SEQUENCE [LARGE SCALE GENOMIC DNA]</scope>
    <source>
        <strain evidence="5">HYR1</strain>
    </source>
</reference>
<keyword evidence="2 4" id="KW-0866">Nonsense-mediated mRNA decay</keyword>
<comment type="caution">
    <text evidence="5">The sequence shown here is derived from an EMBL/GenBank/DDBJ whole genome shotgun (WGS) entry which is preliminary data.</text>
</comment>
<gene>
    <name evidence="5" type="ORF">BpHYR1_048626</name>
</gene>
<keyword evidence="6" id="KW-1185">Reference proteome</keyword>
<comment type="function">
    <text evidence="4">Involved in nonsense-mediated decay (NMD) of mRNAs containing premature stop codons.</text>
</comment>
<evidence type="ECO:0000313" key="5">
    <source>
        <dbReference type="EMBL" id="RNA03061.1"/>
    </source>
</evidence>
<dbReference type="GO" id="GO:0000184">
    <property type="term" value="P:nuclear-transcribed mRNA catabolic process, nonsense-mediated decay"/>
    <property type="evidence" value="ECO:0007669"/>
    <property type="project" value="UniProtKB-UniRule"/>
</dbReference>
<protein>
    <recommendedName>
        <fullName evidence="3 4">Nonsense-mediated mRNA decay factor SMG8</fullName>
    </recommendedName>
</protein>
<evidence type="ECO:0000256" key="3">
    <source>
        <dbReference type="ARBA" id="ARBA00029509"/>
    </source>
</evidence>
<comment type="similarity">
    <text evidence="1 4">Belongs to the SMG8 family.</text>
</comment>
<dbReference type="PANTHER" id="PTHR13091:SF0">
    <property type="entry name" value="NONSENSE-MEDIATED MRNA DECAY FACTOR SMG8"/>
    <property type="match status" value="1"/>
</dbReference>
<evidence type="ECO:0000256" key="4">
    <source>
        <dbReference type="RuleBase" id="RU367133"/>
    </source>
</evidence>
<dbReference type="Proteomes" id="UP000276133">
    <property type="component" value="Unassembled WGS sequence"/>
</dbReference>
<dbReference type="EMBL" id="REGN01008654">
    <property type="protein sequence ID" value="RNA03061.1"/>
    <property type="molecule type" value="Genomic_DNA"/>
</dbReference>
<name>A0A3M7PWF5_BRAPC</name>